<sequence length="124" mass="14161">MRAAKFRRGRKSLEDDPRSGCPETTTSEENVDRVQNIVTDDRRLTIHQIVNAFGISRETVENSLLNELSMTKASARWVTPDQKYTGLITSRENLTLFEADQAGFLDSFLSQGDCWVHHFEPETK</sequence>
<dbReference type="RefSeq" id="XP_029643463.1">
    <property type="nucleotide sequence ID" value="XM_029787603.1"/>
</dbReference>
<evidence type="ECO:0000313" key="3">
    <source>
        <dbReference type="RefSeq" id="XP_029643463.1"/>
    </source>
</evidence>
<evidence type="ECO:0000256" key="1">
    <source>
        <dbReference type="SAM" id="MobiDB-lite"/>
    </source>
</evidence>
<feature type="compositionally biased region" description="Basic residues" evidence="1">
    <location>
        <begin position="1"/>
        <end position="10"/>
    </location>
</feature>
<keyword evidence="2" id="KW-1185">Reference proteome</keyword>
<protein>
    <submittedName>
        <fullName evidence="3">Protein GVQW3-like</fullName>
    </submittedName>
</protein>
<dbReference type="InterPro" id="IPR052709">
    <property type="entry name" value="Transposase-MT_Hybrid"/>
</dbReference>
<accession>A0A6P7SYI2</accession>
<proteinExistence type="predicted"/>
<dbReference type="AlphaFoldDB" id="A0A6P7SYI2"/>
<evidence type="ECO:0000313" key="2">
    <source>
        <dbReference type="Proteomes" id="UP000515154"/>
    </source>
</evidence>
<gene>
    <name evidence="3" type="primary">LOC115217884</name>
</gene>
<dbReference type="KEGG" id="osn:115217884"/>
<reference evidence="3" key="1">
    <citation type="submission" date="2025-08" db="UniProtKB">
        <authorList>
            <consortium name="RefSeq"/>
        </authorList>
    </citation>
    <scope>IDENTIFICATION</scope>
</reference>
<dbReference type="PANTHER" id="PTHR46060:SF1">
    <property type="entry name" value="MARINER MOS1 TRANSPOSASE-LIKE PROTEIN"/>
    <property type="match status" value="1"/>
</dbReference>
<dbReference type="Proteomes" id="UP000515154">
    <property type="component" value="Linkage group LG12"/>
</dbReference>
<dbReference type="PANTHER" id="PTHR46060">
    <property type="entry name" value="MARINER MOS1 TRANSPOSASE-LIKE PROTEIN"/>
    <property type="match status" value="1"/>
</dbReference>
<feature type="region of interest" description="Disordered" evidence="1">
    <location>
        <begin position="1"/>
        <end position="31"/>
    </location>
</feature>
<organism evidence="2 3">
    <name type="scientific">Octopus sinensis</name>
    <name type="common">East Asian common octopus</name>
    <dbReference type="NCBI Taxonomy" id="2607531"/>
    <lineage>
        <taxon>Eukaryota</taxon>
        <taxon>Metazoa</taxon>
        <taxon>Spiralia</taxon>
        <taxon>Lophotrochozoa</taxon>
        <taxon>Mollusca</taxon>
        <taxon>Cephalopoda</taxon>
        <taxon>Coleoidea</taxon>
        <taxon>Octopodiformes</taxon>
        <taxon>Octopoda</taxon>
        <taxon>Incirrata</taxon>
        <taxon>Octopodidae</taxon>
        <taxon>Octopus</taxon>
    </lineage>
</organism>
<name>A0A6P7SYI2_9MOLL</name>